<dbReference type="KEGG" id="vte:BHY08_00300"/>
<dbReference type="Proteomes" id="UP000191200">
    <property type="component" value="Chromosome"/>
</dbReference>
<protein>
    <submittedName>
        <fullName evidence="1">Uncharacterized protein</fullName>
    </submittedName>
</protein>
<evidence type="ECO:0000313" key="2">
    <source>
        <dbReference type="Proteomes" id="UP000191200"/>
    </source>
</evidence>
<proteinExistence type="predicted"/>
<keyword evidence="2" id="KW-1185">Reference proteome</keyword>
<evidence type="ECO:0000313" key="1">
    <source>
        <dbReference type="EMBL" id="APB30423.1"/>
    </source>
</evidence>
<dbReference type="EMBL" id="CP017267">
    <property type="protein sequence ID" value="APB30423.1"/>
    <property type="molecule type" value="Genomic_DNA"/>
</dbReference>
<name>A0A1J0A3C0_9ENTE</name>
<sequence length="60" mass="6953">MSNKSMPAESVILNDTITLEKEFVIDKDFIKERIHSLDHDGFNIILPDTPLVIEEKKKKK</sequence>
<dbReference type="STRING" id="519472.BHY08_00300"/>
<dbReference type="AlphaFoldDB" id="A0A1J0A3C0"/>
<gene>
    <name evidence="1" type="ORF">BHY08_00300</name>
</gene>
<dbReference type="OrthoDB" id="2200226at2"/>
<organism evidence="1 2">
    <name type="scientific">Vagococcus teuberi</name>
    <dbReference type="NCBI Taxonomy" id="519472"/>
    <lineage>
        <taxon>Bacteria</taxon>
        <taxon>Bacillati</taxon>
        <taxon>Bacillota</taxon>
        <taxon>Bacilli</taxon>
        <taxon>Lactobacillales</taxon>
        <taxon>Enterococcaceae</taxon>
        <taxon>Vagococcus</taxon>
    </lineage>
</organism>
<accession>A0A1J0A3C0</accession>
<dbReference type="RefSeq" id="WP_071455986.1">
    <property type="nucleotide sequence ID" value="NZ_CP017267.1"/>
</dbReference>
<reference evidence="1 2" key="1">
    <citation type="submission" date="2016-09" db="EMBL/GenBank/DDBJ databases">
        <title>Vagococcus teuberi sp. nov., isolated from the Malian artisanal sour milk fene.</title>
        <authorList>
            <person name="Wullschleger S."/>
            <person name="Seifert C."/>
            <person name="Baumgartner S."/>
            <person name="Lacroix C."/>
            <person name="Bonfoh B."/>
            <person name="Stevens M.J."/>
            <person name="Meile L."/>
        </authorList>
    </citation>
    <scope>NUCLEOTIDE SEQUENCE [LARGE SCALE GENOMIC DNA]</scope>
    <source>
        <strain evidence="1 2">DSM 21459</strain>
    </source>
</reference>